<dbReference type="Gene3D" id="1.10.260.40">
    <property type="entry name" value="lambda repressor-like DNA-binding domains"/>
    <property type="match status" value="1"/>
</dbReference>
<dbReference type="InterPro" id="IPR010982">
    <property type="entry name" value="Lambda_DNA-bd_dom_sf"/>
</dbReference>
<dbReference type="SUPFAM" id="SSF47413">
    <property type="entry name" value="lambda repressor-like DNA-binding domains"/>
    <property type="match status" value="1"/>
</dbReference>
<organism evidence="2 3">
    <name type="scientific">Phenylobacterium terrae</name>
    <dbReference type="NCBI Taxonomy" id="2665495"/>
    <lineage>
        <taxon>Bacteria</taxon>
        <taxon>Pseudomonadati</taxon>
        <taxon>Pseudomonadota</taxon>
        <taxon>Alphaproteobacteria</taxon>
        <taxon>Caulobacterales</taxon>
        <taxon>Caulobacteraceae</taxon>
        <taxon>Phenylobacterium</taxon>
    </lineage>
</organism>
<dbReference type="PROSITE" id="PS50943">
    <property type="entry name" value="HTH_CROC1"/>
    <property type="match status" value="1"/>
</dbReference>
<keyword evidence="3" id="KW-1185">Reference proteome</keyword>
<dbReference type="RefSeq" id="WP_377281695.1">
    <property type="nucleotide sequence ID" value="NZ_JBHRSI010000004.1"/>
</dbReference>
<dbReference type="Proteomes" id="UP001597237">
    <property type="component" value="Unassembled WGS sequence"/>
</dbReference>
<evidence type="ECO:0000313" key="2">
    <source>
        <dbReference type="EMBL" id="MFD1785658.1"/>
    </source>
</evidence>
<dbReference type="CDD" id="cd00093">
    <property type="entry name" value="HTH_XRE"/>
    <property type="match status" value="1"/>
</dbReference>
<comment type="caution">
    <text evidence="2">The sequence shown here is derived from an EMBL/GenBank/DDBJ whole genome shotgun (WGS) entry which is preliminary data.</text>
</comment>
<accession>A0ABW4N6B8</accession>
<reference evidence="3" key="1">
    <citation type="journal article" date="2019" name="Int. J. Syst. Evol. Microbiol.">
        <title>The Global Catalogue of Microorganisms (GCM) 10K type strain sequencing project: providing services to taxonomists for standard genome sequencing and annotation.</title>
        <authorList>
            <consortium name="The Broad Institute Genomics Platform"/>
            <consortium name="The Broad Institute Genome Sequencing Center for Infectious Disease"/>
            <person name="Wu L."/>
            <person name="Ma J."/>
        </authorList>
    </citation>
    <scope>NUCLEOTIDE SEQUENCE [LARGE SCALE GENOMIC DNA]</scope>
    <source>
        <strain evidence="3">DFY28</strain>
    </source>
</reference>
<gene>
    <name evidence="2" type="ORF">ACFSC0_19845</name>
</gene>
<protein>
    <submittedName>
        <fullName evidence="2">Helix-turn-helix domain-containing protein</fullName>
    </submittedName>
</protein>
<sequence>MPLPDRKLPLPADQPSGRRPLLSRILKAIRRRRGLLSQEVADRMGLPLRTYEHFEAGGGRLNLARLQSFAEATDSDAYAIVASLAFGEIHFALRCADNKAMTIAMMAIQDLDREVGDDLALLDARRILHEFDAACGRLAEEARSRRFPGPRDGPAGSAR</sequence>
<evidence type="ECO:0000259" key="1">
    <source>
        <dbReference type="PROSITE" id="PS50943"/>
    </source>
</evidence>
<evidence type="ECO:0000313" key="3">
    <source>
        <dbReference type="Proteomes" id="UP001597237"/>
    </source>
</evidence>
<feature type="domain" description="HTH cro/C1-type" evidence="1">
    <location>
        <begin position="26"/>
        <end position="80"/>
    </location>
</feature>
<dbReference type="Pfam" id="PF01381">
    <property type="entry name" value="HTH_3"/>
    <property type="match status" value="1"/>
</dbReference>
<proteinExistence type="predicted"/>
<dbReference type="EMBL" id="JBHUEY010000012">
    <property type="protein sequence ID" value="MFD1785658.1"/>
    <property type="molecule type" value="Genomic_DNA"/>
</dbReference>
<name>A0ABW4N6B8_9CAUL</name>
<dbReference type="InterPro" id="IPR001387">
    <property type="entry name" value="Cro/C1-type_HTH"/>
</dbReference>
<dbReference type="SMART" id="SM00530">
    <property type="entry name" value="HTH_XRE"/>
    <property type="match status" value="1"/>
</dbReference>